<dbReference type="PANTHER" id="PTHR45661:SF3">
    <property type="entry name" value="IG-LIKE DOMAIN-CONTAINING PROTEIN"/>
    <property type="match status" value="1"/>
</dbReference>
<dbReference type="EMBL" id="JAPFFF010000039">
    <property type="protein sequence ID" value="KAK8842129.1"/>
    <property type="molecule type" value="Genomic_DNA"/>
</dbReference>
<keyword evidence="3" id="KW-1185">Reference proteome</keyword>
<name>A0ABR2H7C3_9EUKA</name>
<dbReference type="PANTHER" id="PTHR45661">
    <property type="entry name" value="SURFACE ANTIGEN"/>
    <property type="match status" value="1"/>
</dbReference>
<evidence type="ECO:0000256" key="1">
    <source>
        <dbReference type="SAM" id="Coils"/>
    </source>
</evidence>
<dbReference type="Pfam" id="PF13306">
    <property type="entry name" value="LRR_5"/>
    <property type="match status" value="4"/>
</dbReference>
<gene>
    <name evidence="2" type="ORF">M9Y10_026356</name>
</gene>
<dbReference type="Proteomes" id="UP001470230">
    <property type="component" value="Unassembled WGS sequence"/>
</dbReference>
<sequence length="643" mass="75179">MEKQKLASLKQHINNLLIEEIRSKLELEEEKRREIQKILTEYNEIDSIRRYEEIKEDIFDSIKNNDFELFETLLGAEVCNEEEAYFKINYKKKEAALFNDEPFNTLIIPRTIQHNGESYLVTRVIKCNYIQDTLQFEENSAVHTFYKDAFKYSNVVSIFLPENLREIKEGCFCGMNELRNIIISPSNDRFQYKDDKYLLCKTDEKSDNFDVILFARRDIEKAIIPSNIKVISKYAFYECQNLRKVIFEDNSELEIIGEKAFALSAIESICIPSSVSEISDNAFFYCSNLREVKFEENSKLEIIGEEVFGDSVIEEFFIPANLRKIKEGCFCGMDELKSITISPSNDRFQYKDDKYLLCKKDEKSDNFDVILFARRDIDEITIPSNIKIISKYAFSVPTIESICIPSSVSEISDNAFFYCSNLREVKFEENSKLEIIGEDAFYESPIEEFFIPANLRKIKEGCFCGMNELRNIIISPLNDRFQYKDNKYLLCKTDEKSDNFDVILFARRDIEEAIISSNIKIISQYAFYECENLRKVIFEDNSKLEIIGEYAFFSCKNLRKVIFDENSKLKSIGENAFTGTMIESIVIPKNVSKTSIYAFITKDNTRSTIKIVEIPEKSKLQPFIDYYFNFEIEILMIPRNINL</sequence>
<evidence type="ECO:0000313" key="3">
    <source>
        <dbReference type="Proteomes" id="UP001470230"/>
    </source>
</evidence>
<keyword evidence="1" id="KW-0175">Coiled coil</keyword>
<proteinExistence type="predicted"/>
<dbReference type="InterPro" id="IPR053139">
    <property type="entry name" value="Surface_bspA-like"/>
</dbReference>
<dbReference type="SUPFAM" id="SSF52058">
    <property type="entry name" value="L domain-like"/>
    <property type="match status" value="1"/>
</dbReference>
<dbReference type="InterPro" id="IPR026906">
    <property type="entry name" value="LRR_5"/>
</dbReference>
<dbReference type="InterPro" id="IPR032675">
    <property type="entry name" value="LRR_dom_sf"/>
</dbReference>
<feature type="coiled-coil region" evidence="1">
    <location>
        <begin position="18"/>
        <end position="45"/>
    </location>
</feature>
<reference evidence="2 3" key="1">
    <citation type="submission" date="2024-04" db="EMBL/GenBank/DDBJ databases">
        <title>Tritrichomonas musculus Genome.</title>
        <authorList>
            <person name="Alves-Ferreira E."/>
            <person name="Grigg M."/>
            <person name="Lorenzi H."/>
            <person name="Galac M."/>
        </authorList>
    </citation>
    <scope>NUCLEOTIDE SEQUENCE [LARGE SCALE GENOMIC DNA]</scope>
    <source>
        <strain evidence="2 3">EAF2021</strain>
    </source>
</reference>
<evidence type="ECO:0000313" key="2">
    <source>
        <dbReference type="EMBL" id="KAK8842129.1"/>
    </source>
</evidence>
<evidence type="ECO:0008006" key="4">
    <source>
        <dbReference type="Google" id="ProtNLM"/>
    </source>
</evidence>
<organism evidence="2 3">
    <name type="scientific">Tritrichomonas musculus</name>
    <dbReference type="NCBI Taxonomy" id="1915356"/>
    <lineage>
        <taxon>Eukaryota</taxon>
        <taxon>Metamonada</taxon>
        <taxon>Parabasalia</taxon>
        <taxon>Tritrichomonadida</taxon>
        <taxon>Tritrichomonadidae</taxon>
        <taxon>Tritrichomonas</taxon>
    </lineage>
</organism>
<protein>
    <recommendedName>
        <fullName evidence="4">Leucine-rich repeat domain-containing protein</fullName>
    </recommendedName>
</protein>
<accession>A0ABR2H7C3</accession>
<comment type="caution">
    <text evidence="2">The sequence shown here is derived from an EMBL/GenBank/DDBJ whole genome shotgun (WGS) entry which is preliminary data.</text>
</comment>
<dbReference type="Gene3D" id="3.80.10.10">
    <property type="entry name" value="Ribonuclease Inhibitor"/>
    <property type="match status" value="3"/>
</dbReference>